<keyword evidence="2" id="KW-1185">Reference proteome</keyword>
<comment type="caution">
    <text evidence="1">The sequence shown here is derived from an EMBL/GenBank/DDBJ whole genome shotgun (WGS) entry which is preliminary data.</text>
</comment>
<protein>
    <submittedName>
        <fullName evidence="1">DNA repair protein rhp57</fullName>
    </submittedName>
</protein>
<gene>
    <name evidence="1" type="primary">rhp57</name>
    <name evidence="1" type="ORF">N8T08_009878</name>
</gene>
<dbReference type="Proteomes" id="UP001177260">
    <property type="component" value="Unassembled WGS sequence"/>
</dbReference>
<accession>A0ACC3ASJ2</accession>
<evidence type="ECO:0000313" key="1">
    <source>
        <dbReference type="EMBL" id="KAK1140772.1"/>
    </source>
</evidence>
<evidence type="ECO:0000313" key="2">
    <source>
        <dbReference type="Proteomes" id="UP001177260"/>
    </source>
</evidence>
<dbReference type="EMBL" id="JAOPJF010000075">
    <property type="protein sequence ID" value="KAK1140772.1"/>
    <property type="molecule type" value="Genomic_DNA"/>
</dbReference>
<proteinExistence type="predicted"/>
<reference evidence="1 2" key="1">
    <citation type="journal article" date="2023" name="ACS Omega">
        <title>Identification of the Neoaspergillic Acid Biosynthesis Gene Cluster by Establishing an In Vitro CRISPR-Ribonucleoprotein Genetic System in Aspergillus melleus.</title>
        <authorList>
            <person name="Yuan B."/>
            <person name="Grau M.F."/>
            <person name="Murata R.M."/>
            <person name="Torok T."/>
            <person name="Venkateswaran K."/>
            <person name="Stajich J.E."/>
            <person name="Wang C.C.C."/>
        </authorList>
    </citation>
    <scope>NUCLEOTIDE SEQUENCE [LARGE SCALE GENOMIC DNA]</scope>
    <source>
        <strain evidence="1 2">IMV 1140</strain>
    </source>
</reference>
<sequence length="922" mass="100721">MSSFEPLRPLANNVFLHEPRLAEEDRRPRDDPPLIILCTWVGGASPRHINKYVASYMGLYPGSCLLLITTHFLDISVRSFSAVRERLKPARNVIRRILGGDDGVSDGDSANAESRQKALLHVFSHGGCNTAVQLALSMSDDHDKETKNSGLRHLPLRAVIFDSCPGDDSFLRMYNAAAVSFPQTFPLEFFESALLYPSMAAVFALQRAGLMNSVRRLRQELNDRAVFGSARRLYLYSKVDDMVPWDAVQRHVEEARRLGYWPTEAAGGNDLTTSASSFSPSPMDLLSVLPDFPTKPYAHILPPLERASLNTVDLITLDALEIAKRAHVPPADVRRLSSHVVKALHHDVGFEESAGPDTAEPSSSINFDAPLTPGSFNRVDLSQWSAISTLDPALDALLAGGGIPTGYVTEVTGESASGKTQFLLTLLLSVQLPSPRGLGKSAIYISTEAPLSTPRLSQLLDCHPYLSTLPRDEAPSLQNVLSINAMDLETQDHILNYQLPVAIGRYNVGLVVIDSITSNYRAEHTSTNIQGLTTRSWELARLGQLLRNLAAKEGIAIVVANQVSDRFEGPEGLSNPFFRNAMAGANANSLPSTPHPHPHSQQHLQPPPSSNRDVVASPLPLPRHRPPESGNIELAQHNVIFPSSSPAFPSSPYTNDDDWPPPRTQQQQQQQQNFDGSYLVGNPVRNEILSLMHQQRFFTGWGDDLPQSLTGGYFPGYQKPAFKTPALGMVWLTQIACRITLKKEDLPVAIDPVFDLPTPHLNVNQNISVSNPDASTHPAATVTETRNGEGGETENKKHDDDDNKAEHDTTPSNNTADQIPQPELPSNTVPLPTEPESTTNSEPVAGPVPPPPPPTAPKPPTSSSQYQNLFPPSSPLPPPDRPIRRTIKLVFAPWTAGKAVRTGDIQDEVEFTIEKGGMRGVL</sequence>
<organism evidence="1 2">
    <name type="scientific">Aspergillus melleus</name>
    <dbReference type="NCBI Taxonomy" id="138277"/>
    <lineage>
        <taxon>Eukaryota</taxon>
        <taxon>Fungi</taxon>
        <taxon>Dikarya</taxon>
        <taxon>Ascomycota</taxon>
        <taxon>Pezizomycotina</taxon>
        <taxon>Eurotiomycetes</taxon>
        <taxon>Eurotiomycetidae</taxon>
        <taxon>Eurotiales</taxon>
        <taxon>Aspergillaceae</taxon>
        <taxon>Aspergillus</taxon>
        <taxon>Aspergillus subgen. Circumdati</taxon>
    </lineage>
</organism>
<name>A0ACC3ASJ2_9EURO</name>